<feature type="region of interest" description="Disordered" evidence="1">
    <location>
        <begin position="16"/>
        <end position="50"/>
    </location>
</feature>
<accession>A0AAF3FIC4</accession>
<protein>
    <submittedName>
        <fullName evidence="3">Uncharacterized protein</fullName>
    </submittedName>
</protein>
<organism evidence="2 3">
    <name type="scientific">Mesorhabditis belari</name>
    <dbReference type="NCBI Taxonomy" id="2138241"/>
    <lineage>
        <taxon>Eukaryota</taxon>
        <taxon>Metazoa</taxon>
        <taxon>Ecdysozoa</taxon>
        <taxon>Nematoda</taxon>
        <taxon>Chromadorea</taxon>
        <taxon>Rhabditida</taxon>
        <taxon>Rhabditina</taxon>
        <taxon>Rhabditomorpha</taxon>
        <taxon>Rhabditoidea</taxon>
        <taxon>Rhabditidae</taxon>
        <taxon>Mesorhabditinae</taxon>
        <taxon>Mesorhabditis</taxon>
    </lineage>
</organism>
<keyword evidence="2" id="KW-1185">Reference proteome</keyword>
<proteinExistence type="predicted"/>
<dbReference type="Proteomes" id="UP000887575">
    <property type="component" value="Unassembled WGS sequence"/>
</dbReference>
<sequence>MEDIVDTEDLMERAREFQGQDIEELERPSRPTPDDQSPYQAWGRDPKSGEDVIVKENGESYTANSNKRVADKDVLPFD</sequence>
<reference evidence="3" key="1">
    <citation type="submission" date="2024-02" db="UniProtKB">
        <authorList>
            <consortium name="WormBaseParasite"/>
        </authorList>
    </citation>
    <scope>IDENTIFICATION</scope>
</reference>
<dbReference type="AlphaFoldDB" id="A0AAF3FIC4"/>
<evidence type="ECO:0000256" key="1">
    <source>
        <dbReference type="SAM" id="MobiDB-lite"/>
    </source>
</evidence>
<evidence type="ECO:0000313" key="2">
    <source>
        <dbReference type="Proteomes" id="UP000887575"/>
    </source>
</evidence>
<dbReference type="WBParaSite" id="MBELARI_LOCUS6843">
    <property type="protein sequence ID" value="MBELARI_LOCUS6843"/>
    <property type="gene ID" value="MBELARI_LOCUS6843"/>
</dbReference>
<name>A0AAF3FIC4_9BILA</name>
<evidence type="ECO:0000313" key="3">
    <source>
        <dbReference type="WBParaSite" id="MBELARI_LOCUS6843"/>
    </source>
</evidence>